<feature type="domain" description="DJ-1/PfpI" evidence="2">
    <location>
        <begin position="42"/>
        <end position="232"/>
    </location>
</feature>
<dbReference type="InterPro" id="IPR052158">
    <property type="entry name" value="INH-QAR"/>
</dbReference>
<evidence type="ECO:0000313" key="3">
    <source>
        <dbReference type="EMBL" id="KAF2848830.1"/>
    </source>
</evidence>
<name>A0A6A7B007_9PLEO</name>
<keyword evidence="1" id="KW-0732">Signal</keyword>
<evidence type="ECO:0000313" key="4">
    <source>
        <dbReference type="Proteomes" id="UP000799423"/>
    </source>
</evidence>
<protein>
    <submittedName>
        <fullName evidence="3">DJ-1/PfpI family protein</fullName>
    </submittedName>
</protein>
<keyword evidence="4" id="KW-1185">Reference proteome</keyword>
<evidence type="ECO:0000256" key="1">
    <source>
        <dbReference type="SAM" id="SignalP"/>
    </source>
</evidence>
<dbReference type="PANTHER" id="PTHR43130:SF15">
    <property type="entry name" value="THIJ_PFPI FAMILY PROTEIN (AFU_ORTHOLOGUE AFUA_5G14240)"/>
    <property type="match status" value="1"/>
</dbReference>
<gene>
    <name evidence="3" type="ORF">T440DRAFT_469900</name>
</gene>
<sequence>MHTLPLLPVLSLLATTTHALKLPIPTQPPISNTTTLPTHYALLLFPHFQALDVFGPLDILNTLSMLYANSTTMKLSVLARTMEPVSTAMQGKGGLGFGQSVLPTGRMDGYLQRTGGKGDDGEGDIEVLIVPGGGGTRGDVEEEIEFVGRVYPGLHSIISICTGATLLSRSSILNSHRATTNKRAWSWATSPSTNPSPPVDNITWVPTARWVEDGNIWTSSGISAGIDVMYAWVASVYGEEVAEYVALVSEYERERDAGNDGFGVVWGVPGAE</sequence>
<dbReference type="InterPro" id="IPR029062">
    <property type="entry name" value="Class_I_gatase-like"/>
</dbReference>
<dbReference type="AlphaFoldDB" id="A0A6A7B007"/>
<dbReference type="CDD" id="cd03139">
    <property type="entry name" value="GATase1_PfpI_2"/>
    <property type="match status" value="1"/>
</dbReference>
<feature type="chain" id="PRO_5025489185" evidence="1">
    <location>
        <begin position="20"/>
        <end position="272"/>
    </location>
</feature>
<reference evidence="3" key="1">
    <citation type="submission" date="2020-01" db="EMBL/GenBank/DDBJ databases">
        <authorList>
            <consortium name="DOE Joint Genome Institute"/>
            <person name="Haridas S."/>
            <person name="Albert R."/>
            <person name="Binder M."/>
            <person name="Bloem J."/>
            <person name="Labutti K."/>
            <person name="Salamov A."/>
            <person name="Andreopoulos B."/>
            <person name="Baker S.E."/>
            <person name="Barry K."/>
            <person name="Bills G."/>
            <person name="Bluhm B.H."/>
            <person name="Cannon C."/>
            <person name="Castanera R."/>
            <person name="Culley D.E."/>
            <person name="Daum C."/>
            <person name="Ezra D."/>
            <person name="Gonzalez J.B."/>
            <person name="Henrissat B."/>
            <person name="Kuo A."/>
            <person name="Liang C."/>
            <person name="Lipzen A."/>
            <person name="Lutzoni F."/>
            <person name="Magnuson J."/>
            <person name="Mondo S."/>
            <person name="Nolan M."/>
            <person name="Ohm R."/>
            <person name="Pangilinan J."/>
            <person name="Park H.-J."/>
            <person name="Ramirez L."/>
            <person name="Alfaro M."/>
            <person name="Sun H."/>
            <person name="Tritt A."/>
            <person name="Yoshinaga Y."/>
            <person name="Zwiers L.-H."/>
            <person name="Turgeon B.G."/>
            <person name="Goodwin S.B."/>
            <person name="Spatafora J.W."/>
            <person name="Crous P.W."/>
            <person name="Grigoriev I.V."/>
        </authorList>
    </citation>
    <scope>NUCLEOTIDE SEQUENCE</scope>
    <source>
        <strain evidence="3">IPT5</strain>
    </source>
</reference>
<proteinExistence type="predicted"/>
<dbReference type="OrthoDB" id="543156at2759"/>
<dbReference type="EMBL" id="MU006315">
    <property type="protein sequence ID" value="KAF2848830.1"/>
    <property type="molecule type" value="Genomic_DNA"/>
</dbReference>
<evidence type="ECO:0000259" key="2">
    <source>
        <dbReference type="Pfam" id="PF01965"/>
    </source>
</evidence>
<organism evidence="3 4">
    <name type="scientific">Plenodomus tracheiphilus IPT5</name>
    <dbReference type="NCBI Taxonomy" id="1408161"/>
    <lineage>
        <taxon>Eukaryota</taxon>
        <taxon>Fungi</taxon>
        <taxon>Dikarya</taxon>
        <taxon>Ascomycota</taxon>
        <taxon>Pezizomycotina</taxon>
        <taxon>Dothideomycetes</taxon>
        <taxon>Pleosporomycetidae</taxon>
        <taxon>Pleosporales</taxon>
        <taxon>Pleosporineae</taxon>
        <taxon>Leptosphaeriaceae</taxon>
        <taxon>Plenodomus</taxon>
    </lineage>
</organism>
<dbReference type="Gene3D" id="3.40.50.880">
    <property type="match status" value="1"/>
</dbReference>
<dbReference type="Proteomes" id="UP000799423">
    <property type="component" value="Unassembled WGS sequence"/>
</dbReference>
<dbReference type="SUPFAM" id="SSF52317">
    <property type="entry name" value="Class I glutamine amidotransferase-like"/>
    <property type="match status" value="1"/>
</dbReference>
<dbReference type="PANTHER" id="PTHR43130">
    <property type="entry name" value="ARAC-FAMILY TRANSCRIPTIONAL REGULATOR"/>
    <property type="match status" value="1"/>
</dbReference>
<accession>A0A6A7B007</accession>
<feature type="signal peptide" evidence="1">
    <location>
        <begin position="1"/>
        <end position="19"/>
    </location>
</feature>
<dbReference type="InterPro" id="IPR002818">
    <property type="entry name" value="DJ-1/PfpI"/>
</dbReference>
<dbReference type="Pfam" id="PF01965">
    <property type="entry name" value="DJ-1_PfpI"/>
    <property type="match status" value="1"/>
</dbReference>